<dbReference type="Gene3D" id="1.10.10.60">
    <property type="entry name" value="Homeodomain-like"/>
    <property type="match status" value="1"/>
</dbReference>
<dbReference type="GO" id="GO:0043565">
    <property type="term" value="F:sequence-specific DNA binding"/>
    <property type="evidence" value="ECO:0007669"/>
    <property type="project" value="InterPro"/>
</dbReference>
<dbReference type="GO" id="GO:0003700">
    <property type="term" value="F:DNA-binding transcription factor activity"/>
    <property type="evidence" value="ECO:0007669"/>
    <property type="project" value="InterPro"/>
</dbReference>
<evidence type="ECO:0000313" key="3">
    <source>
        <dbReference type="Proteomes" id="UP000319175"/>
    </source>
</evidence>
<sequence>MMEKFISVQPKSEIIRKYIAYYYFHSCTDTKFEKSFVFYPNYKNALTVYKNAEILLSEEGTTVSGSKMEQYSVLYTTNLDKSIRVQFKGAFDKIGVVFAPLGLNHFVENPLFEVHSERIGYFDYFGLPFQKCITAVFEENNESEKVRLLDSFFESRLTDFNVPILEKAVYEILTSGGLAKVSELSEKLMTNRKTLLRLFQKHLLCSVEEYKKMVRFRQAINFSQEQNGSNTLTEIALFSQYYDQADFIRQFKSIAKESPKKVIPSISKLGSEDTYWKLE</sequence>
<dbReference type="EMBL" id="VFJE01000055">
    <property type="protein sequence ID" value="TPD67127.1"/>
    <property type="molecule type" value="Genomic_DNA"/>
</dbReference>
<keyword evidence="3" id="KW-1185">Reference proteome</keyword>
<reference evidence="2 3" key="1">
    <citation type="submission" date="2019-06" db="EMBL/GenBank/DDBJ databases">
        <title>Flavobacterium sp. MaA-Y11 from geoumgang.</title>
        <authorList>
            <person name="Jeong S."/>
        </authorList>
    </citation>
    <scope>NUCLEOTIDE SEQUENCE [LARGE SCALE GENOMIC DNA]</scope>
    <source>
        <strain evidence="2 3">MaA-Y11</strain>
    </source>
</reference>
<protein>
    <submittedName>
        <fullName evidence="2">Helix-turn-helix transcriptional regulator</fullName>
    </submittedName>
</protein>
<accession>A0A501Q4I4</accession>
<comment type="caution">
    <text evidence="2">The sequence shown here is derived from an EMBL/GenBank/DDBJ whole genome shotgun (WGS) entry which is preliminary data.</text>
</comment>
<feature type="domain" description="HTH araC/xylS-type" evidence="1">
    <location>
        <begin position="163"/>
        <end position="265"/>
    </location>
</feature>
<dbReference type="Proteomes" id="UP000319175">
    <property type="component" value="Unassembled WGS sequence"/>
</dbReference>
<dbReference type="PROSITE" id="PS01124">
    <property type="entry name" value="HTH_ARAC_FAMILY_2"/>
    <property type="match status" value="1"/>
</dbReference>
<organism evidence="2 3">
    <name type="scientific">Flavobacterium microcysteis</name>
    <dbReference type="NCBI Taxonomy" id="2596891"/>
    <lineage>
        <taxon>Bacteria</taxon>
        <taxon>Pseudomonadati</taxon>
        <taxon>Bacteroidota</taxon>
        <taxon>Flavobacteriia</taxon>
        <taxon>Flavobacteriales</taxon>
        <taxon>Flavobacteriaceae</taxon>
        <taxon>Flavobacterium</taxon>
    </lineage>
</organism>
<evidence type="ECO:0000313" key="2">
    <source>
        <dbReference type="EMBL" id="TPD67127.1"/>
    </source>
</evidence>
<proteinExistence type="predicted"/>
<evidence type="ECO:0000259" key="1">
    <source>
        <dbReference type="PROSITE" id="PS01124"/>
    </source>
</evidence>
<dbReference type="Pfam" id="PF12833">
    <property type="entry name" value="HTH_18"/>
    <property type="match status" value="1"/>
</dbReference>
<dbReference type="SMART" id="SM00342">
    <property type="entry name" value="HTH_ARAC"/>
    <property type="match status" value="1"/>
</dbReference>
<name>A0A501Q4I4_9FLAO</name>
<dbReference type="InterPro" id="IPR018060">
    <property type="entry name" value="HTH_AraC"/>
</dbReference>
<gene>
    <name evidence="2" type="ORF">FJA49_12660</name>
</gene>
<dbReference type="AlphaFoldDB" id="A0A501Q4I4"/>